<dbReference type="EMBL" id="CP109821">
    <property type="protein sequence ID" value="XAE46936.1"/>
    <property type="molecule type" value="Genomic_DNA"/>
</dbReference>
<proteinExistence type="predicted"/>
<evidence type="ECO:0000313" key="2">
    <source>
        <dbReference type="Proteomes" id="UP001448498"/>
    </source>
</evidence>
<dbReference type="Proteomes" id="UP001448498">
    <property type="component" value="Chromosome 1"/>
</dbReference>
<reference evidence="1 2" key="1">
    <citation type="submission" date="2022-10" db="EMBL/GenBank/DDBJ databases">
        <title>Genomic of Burkholderia cepacia PN-1.</title>
        <authorList>
            <person name="Yang Y."/>
            <person name="Guan H."/>
            <person name="Huang J."/>
        </authorList>
    </citation>
    <scope>NUCLEOTIDE SEQUENCE [LARGE SCALE GENOMIC DNA]</scope>
    <source>
        <strain evidence="1 2">PN-1</strain>
    </source>
</reference>
<accession>A0ABZ3DDY3</accession>
<organism evidence="1 2">
    <name type="scientific">Burkholderia arboris</name>
    <dbReference type="NCBI Taxonomy" id="488730"/>
    <lineage>
        <taxon>Bacteria</taxon>
        <taxon>Pseudomonadati</taxon>
        <taxon>Pseudomonadota</taxon>
        <taxon>Betaproteobacteria</taxon>
        <taxon>Burkholderiales</taxon>
        <taxon>Burkholderiaceae</taxon>
        <taxon>Burkholderia</taxon>
        <taxon>Burkholderia cepacia complex</taxon>
    </lineage>
</organism>
<dbReference type="RefSeq" id="WP_256085049.1">
    <property type="nucleotide sequence ID" value="NZ_CP101524.1"/>
</dbReference>
<sequence length="113" mass="12784">MAAPLTRYHDFISYVLLSAPDDFPAEDYLSADEQMTLEKAFVELQSALPVVVPKVSSDCLPLLRTMLEMSLEAYQCGDPIRGAHILQEFEGLIWPSRVLPERFAIEAKNRLSR</sequence>
<name>A0ABZ3DDY3_9BURK</name>
<evidence type="ECO:0000313" key="1">
    <source>
        <dbReference type="EMBL" id="XAE46936.1"/>
    </source>
</evidence>
<keyword evidence="2" id="KW-1185">Reference proteome</keyword>
<gene>
    <name evidence="1" type="ORF">OHZ10_11280</name>
</gene>
<protein>
    <submittedName>
        <fullName evidence="1">Uncharacterized protein</fullName>
    </submittedName>
</protein>